<evidence type="ECO:0000313" key="1">
    <source>
        <dbReference type="EMBL" id="MFB9073193.1"/>
    </source>
</evidence>
<keyword evidence="1" id="KW-0418">Kinase</keyword>
<dbReference type="InterPro" id="IPR016064">
    <property type="entry name" value="NAD/diacylglycerol_kinase_sf"/>
</dbReference>
<protein>
    <submittedName>
        <fullName evidence="1">Diacylglycerol/lipid kinase family protein</fullName>
        <ecNumber evidence="1">2.7.1.-</ecNumber>
    </submittedName>
</protein>
<dbReference type="Proteomes" id="UP001589575">
    <property type="component" value="Unassembled WGS sequence"/>
</dbReference>
<dbReference type="InterPro" id="IPR050187">
    <property type="entry name" value="Lipid_Phosphate_FormReg"/>
</dbReference>
<dbReference type="GO" id="GO:0016301">
    <property type="term" value="F:kinase activity"/>
    <property type="evidence" value="ECO:0007669"/>
    <property type="project" value="UniProtKB-KW"/>
</dbReference>
<accession>A0ABV5G2M6</accession>
<dbReference type="EC" id="2.7.1.-" evidence="1"/>
<keyword evidence="1" id="KW-0808">Transferase</keyword>
<dbReference type="Pfam" id="PF19279">
    <property type="entry name" value="YegS_C"/>
    <property type="match status" value="1"/>
</dbReference>
<dbReference type="SUPFAM" id="SSF111331">
    <property type="entry name" value="NAD kinase/diacylglycerol kinase-like"/>
    <property type="match status" value="1"/>
</dbReference>
<dbReference type="Gene3D" id="2.60.200.40">
    <property type="match status" value="1"/>
</dbReference>
<dbReference type="PANTHER" id="PTHR12358">
    <property type="entry name" value="SPHINGOSINE KINASE"/>
    <property type="match status" value="1"/>
</dbReference>
<dbReference type="InterPro" id="IPR017438">
    <property type="entry name" value="ATP-NAD_kinase_N"/>
</dbReference>
<organism evidence="1 2">
    <name type="scientific">Citricoccus parietis</name>
    <dbReference type="NCBI Taxonomy" id="592307"/>
    <lineage>
        <taxon>Bacteria</taxon>
        <taxon>Bacillati</taxon>
        <taxon>Actinomycetota</taxon>
        <taxon>Actinomycetes</taxon>
        <taxon>Micrococcales</taxon>
        <taxon>Micrococcaceae</taxon>
        <taxon>Citricoccus</taxon>
    </lineage>
</organism>
<name>A0ABV5G2M6_9MICC</name>
<evidence type="ECO:0000313" key="2">
    <source>
        <dbReference type="Proteomes" id="UP001589575"/>
    </source>
</evidence>
<dbReference type="InterPro" id="IPR045540">
    <property type="entry name" value="YegS/DAGK_C"/>
</dbReference>
<dbReference type="EMBL" id="JBHMFI010000001">
    <property type="protein sequence ID" value="MFB9073193.1"/>
    <property type="molecule type" value="Genomic_DNA"/>
</dbReference>
<dbReference type="Gene3D" id="3.40.50.10330">
    <property type="entry name" value="Probable inorganic polyphosphate/atp-NAD kinase, domain 1"/>
    <property type="match status" value="1"/>
</dbReference>
<dbReference type="Pfam" id="PF00781">
    <property type="entry name" value="DAGK_cat"/>
    <property type="match status" value="1"/>
</dbReference>
<dbReference type="PANTHER" id="PTHR12358:SF54">
    <property type="entry name" value="SPHINGOSINE KINASE RELATED PROTEIN"/>
    <property type="match status" value="1"/>
</dbReference>
<reference evidence="1 2" key="1">
    <citation type="submission" date="2024-09" db="EMBL/GenBank/DDBJ databases">
        <authorList>
            <person name="Sun Q."/>
            <person name="Mori K."/>
        </authorList>
    </citation>
    <scope>NUCLEOTIDE SEQUENCE [LARGE SCALE GENOMIC DNA]</scope>
    <source>
        <strain evidence="1 2">CCM 7609</strain>
    </source>
</reference>
<keyword evidence="2" id="KW-1185">Reference proteome</keyword>
<dbReference type="InterPro" id="IPR001206">
    <property type="entry name" value="Diacylglycerol_kinase_cat_dom"/>
</dbReference>
<gene>
    <name evidence="1" type="ORF">ACFFX0_19110</name>
</gene>
<comment type="caution">
    <text evidence="1">The sequence shown here is derived from an EMBL/GenBank/DDBJ whole genome shotgun (WGS) entry which is preliminary data.</text>
</comment>
<sequence length="329" mass="34633">MQPPGATAAHAAIVYNPASRIALDQVRAAVEAHERHLGWNQSRWYPTGREDSGRSAAQEALATKPTVVIVAGGDGTVRAVAEVIQGSGTALALVPAGTGNLLARNLGLPLGDINASVSAAFGSTTRPIDVGLAELEDTAGNRSSQVFLVMAGIGLDAQMAQNTSALAKRHLGWLAYVSPIAQSLLANRSIHLRYRVDGGRVRSARAHTIIVGNCGTLTGSMLLLPAAQPDDGLLDVVMLRPKGRFDWARIGTRLAVQGVAHRSRFGRSMLQLAPDMQALAYAQGWDFTVRFEVPHGVQLDGDSFGSILAARITIRPAALQICCGDAAPE</sequence>
<proteinExistence type="predicted"/>
<dbReference type="PROSITE" id="PS50146">
    <property type="entry name" value="DAGK"/>
    <property type="match status" value="1"/>
</dbReference>